<keyword evidence="2" id="KW-1185">Reference proteome</keyword>
<name>A0A7J7ITY1_BUGNE</name>
<protein>
    <submittedName>
        <fullName evidence="1">Uncharacterized protein</fullName>
    </submittedName>
</protein>
<dbReference type="Proteomes" id="UP000593567">
    <property type="component" value="Unassembled WGS sequence"/>
</dbReference>
<dbReference type="EMBL" id="VXIV02003414">
    <property type="protein sequence ID" value="KAF6017320.1"/>
    <property type="molecule type" value="Genomic_DNA"/>
</dbReference>
<gene>
    <name evidence="1" type="ORF">EB796_024387</name>
</gene>
<proteinExistence type="predicted"/>
<organism evidence="1 2">
    <name type="scientific">Bugula neritina</name>
    <name type="common">Brown bryozoan</name>
    <name type="synonym">Sertularia neritina</name>
    <dbReference type="NCBI Taxonomy" id="10212"/>
    <lineage>
        <taxon>Eukaryota</taxon>
        <taxon>Metazoa</taxon>
        <taxon>Spiralia</taxon>
        <taxon>Lophotrochozoa</taxon>
        <taxon>Bryozoa</taxon>
        <taxon>Gymnolaemata</taxon>
        <taxon>Cheilostomatida</taxon>
        <taxon>Flustrina</taxon>
        <taxon>Buguloidea</taxon>
        <taxon>Bugulidae</taxon>
        <taxon>Bugula</taxon>
    </lineage>
</organism>
<accession>A0A7J7ITY1</accession>
<dbReference type="AlphaFoldDB" id="A0A7J7ITY1"/>
<evidence type="ECO:0000313" key="2">
    <source>
        <dbReference type="Proteomes" id="UP000593567"/>
    </source>
</evidence>
<sequence length="104" mass="11883">MLKILLIETIEAEVQLFDTQCPTLIGKRRKRNVVIKAETDLYLADEKEVLESGRIDVKVAIADGSGRVNPALTRRVFKLIESEEKRQDLSEDVFIQAVRLLILF</sequence>
<comment type="caution">
    <text evidence="1">The sequence shown here is derived from an EMBL/GenBank/DDBJ whole genome shotgun (WGS) entry which is preliminary data.</text>
</comment>
<reference evidence="1" key="1">
    <citation type="submission" date="2020-06" db="EMBL/GenBank/DDBJ databases">
        <title>Draft genome of Bugula neritina, a colonial animal packing powerful symbionts and potential medicines.</title>
        <authorList>
            <person name="Rayko M."/>
        </authorList>
    </citation>
    <scope>NUCLEOTIDE SEQUENCE [LARGE SCALE GENOMIC DNA]</scope>
    <source>
        <strain evidence="1">Kwan_BN1</strain>
    </source>
</reference>
<evidence type="ECO:0000313" key="1">
    <source>
        <dbReference type="EMBL" id="KAF6017320.1"/>
    </source>
</evidence>